<reference evidence="1 2" key="1">
    <citation type="submission" date="2018-03" db="EMBL/GenBank/DDBJ databases">
        <title>Cross-interface Injection: A General Nanoliter Liquid Handling Method Applied to Single Cells Genome Amplification Automated Nanoliter Liquid Handling Applied to Single Cell Multiple Displacement Amplification.</title>
        <authorList>
            <person name="Yun J."/>
            <person name="Xu P."/>
            <person name="Xu J."/>
            <person name="Dai X."/>
            <person name="Wang Y."/>
            <person name="Zheng X."/>
            <person name="Cao C."/>
            <person name="Yi Q."/>
            <person name="Zhu Y."/>
            <person name="Wang L."/>
            <person name="Dong Z."/>
            <person name="Huang Y."/>
            <person name="Huang L."/>
            <person name="Du W."/>
        </authorList>
    </citation>
    <scope>NUCLEOTIDE SEQUENCE [LARGE SCALE GENOMIC DNA]</scope>
    <source>
        <strain evidence="1 2">Z-D1-2</strain>
    </source>
</reference>
<gene>
    <name evidence="1" type="ORF">C9994_09270</name>
</gene>
<dbReference type="EMBL" id="PYVU01000072">
    <property type="protein sequence ID" value="PTB96001.1"/>
    <property type="molecule type" value="Genomic_DNA"/>
</dbReference>
<dbReference type="Proteomes" id="UP000240608">
    <property type="component" value="Unassembled WGS sequence"/>
</dbReference>
<sequence length="96" mass="11390">MKLKYKMKMLSLRKANLKNMDIRAEKLSLLEWLAGLNDPKTLKEFITLKKSKEVDWWDEISEEERSAIDEGLAQLNRGESIPHEQVMKEVREKFKL</sequence>
<comment type="caution">
    <text evidence="1">The sequence shown here is derived from an EMBL/GenBank/DDBJ whole genome shotgun (WGS) entry which is preliminary data.</text>
</comment>
<accession>A0A2T4DQA5</accession>
<protein>
    <submittedName>
        <fullName evidence="1">Uncharacterized protein</fullName>
    </submittedName>
</protein>
<organism evidence="1 2">
    <name type="scientific">Marivirga lumbricoides</name>
    <dbReference type="NCBI Taxonomy" id="1046115"/>
    <lineage>
        <taxon>Bacteria</taxon>
        <taxon>Pseudomonadati</taxon>
        <taxon>Bacteroidota</taxon>
        <taxon>Cytophagia</taxon>
        <taxon>Cytophagales</taxon>
        <taxon>Marivirgaceae</taxon>
        <taxon>Marivirga</taxon>
    </lineage>
</organism>
<proteinExistence type="predicted"/>
<evidence type="ECO:0000313" key="2">
    <source>
        <dbReference type="Proteomes" id="UP000240608"/>
    </source>
</evidence>
<dbReference type="AlphaFoldDB" id="A0A2T4DQA5"/>
<evidence type="ECO:0000313" key="1">
    <source>
        <dbReference type="EMBL" id="PTB96001.1"/>
    </source>
</evidence>
<name>A0A2T4DQA5_9BACT</name>